<dbReference type="EMBL" id="CP002191">
    <property type="protein sequence ID" value="AFD24768.1"/>
    <property type="molecule type" value="Genomic_DNA"/>
</dbReference>
<dbReference type="HOGENOM" id="CLU_1364334_0_0_0"/>
<dbReference type="AlphaFoldDB" id="H8GYB5"/>
<dbReference type="STRING" id="745776.DGo_CA0841"/>
<keyword evidence="1" id="KW-0732">Signal</keyword>
<gene>
    <name evidence="2" type="ordered locus">DGo_CA0841</name>
</gene>
<evidence type="ECO:0000313" key="3">
    <source>
        <dbReference type="Proteomes" id="UP000007575"/>
    </source>
</evidence>
<evidence type="ECO:0000256" key="1">
    <source>
        <dbReference type="SAM" id="SignalP"/>
    </source>
</evidence>
<keyword evidence="3" id="KW-1185">Reference proteome</keyword>
<proteinExistence type="predicted"/>
<accession>H8GYB5</accession>
<name>H8GYB5_DEIGI</name>
<feature type="chain" id="PRO_5003613090" description="Outer membrane protein beta-barrel domain-containing protein" evidence="1">
    <location>
        <begin position="22"/>
        <end position="205"/>
    </location>
</feature>
<sequence>MNFVKSLPVLLALSLAGAAAAQEGTPVFVQPPQTQTAPAQTPAPVLTSATAVLPATDGVTLWGGFASEVLIIPLLNLNVSVPVVRGPGYGVAARLTGETLSTAANALGADVLLGRPDGRGVYGGPGAALVFGENLRGWRAGVSTGYRDTFGQGRLGYYAEAKLNYLAWRGGGCAELTSPYGNGEPCNDNFWLVSPGLRFGLTYRF</sequence>
<dbReference type="KEGG" id="dgo:DGo_CA0841"/>
<organism evidence="2 3">
    <name type="scientific">Deinococcus gobiensis (strain DSM 21396 / JCM 16679 / CGMCC 1.7299 / I-0)</name>
    <dbReference type="NCBI Taxonomy" id="745776"/>
    <lineage>
        <taxon>Bacteria</taxon>
        <taxon>Thermotogati</taxon>
        <taxon>Deinococcota</taxon>
        <taxon>Deinococci</taxon>
        <taxon>Deinococcales</taxon>
        <taxon>Deinococcaceae</taxon>
        <taxon>Deinococcus</taxon>
    </lineage>
</organism>
<dbReference type="OrthoDB" id="70884at2"/>
<dbReference type="Proteomes" id="UP000007575">
    <property type="component" value="Chromosome"/>
</dbReference>
<dbReference type="RefSeq" id="WP_014684251.1">
    <property type="nucleotide sequence ID" value="NC_017790.1"/>
</dbReference>
<evidence type="ECO:0000313" key="2">
    <source>
        <dbReference type="EMBL" id="AFD24768.1"/>
    </source>
</evidence>
<feature type="signal peptide" evidence="1">
    <location>
        <begin position="1"/>
        <end position="21"/>
    </location>
</feature>
<evidence type="ECO:0008006" key="4">
    <source>
        <dbReference type="Google" id="ProtNLM"/>
    </source>
</evidence>
<dbReference type="PATRIC" id="fig|745776.4.peg.863"/>
<protein>
    <recommendedName>
        <fullName evidence="4">Outer membrane protein beta-barrel domain-containing protein</fullName>
    </recommendedName>
</protein>
<reference evidence="2 3" key="1">
    <citation type="journal article" date="2012" name="PLoS ONE">
        <title>Genome sequence and transcriptome analysis of the radioresistant bacterium Deinococcus gobiensis: insights into the extreme environmental adaptations.</title>
        <authorList>
            <person name="Yuan M."/>
            <person name="Chen M."/>
            <person name="Zhang W."/>
            <person name="Lu W."/>
            <person name="Wang J."/>
            <person name="Yang M."/>
            <person name="Zhao P."/>
            <person name="Tang R."/>
            <person name="Li X."/>
            <person name="Hao Y."/>
            <person name="Zhou Z."/>
            <person name="Zhan Y."/>
            <person name="Yu H."/>
            <person name="Teng C."/>
            <person name="Yan Y."/>
            <person name="Ping S."/>
            <person name="Wang Y."/>
            <person name="Lin M."/>
        </authorList>
    </citation>
    <scope>NUCLEOTIDE SEQUENCE [LARGE SCALE GENOMIC DNA]</scope>
    <source>
        <strain evidence="2 3">I-0</strain>
    </source>
</reference>